<evidence type="ECO:0000313" key="2">
    <source>
        <dbReference type="Proteomes" id="UP000217199"/>
    </source>
</evidence>
<accession>A0A286UFM6</accession>
<evidence type="ECO:0000313" key="1">
    <source>
        <dbReference type="EMBL" id="PAV18339.1"/>
    </source>
</evidence>
<comment type="caution">
    <text evidence="1">The sequence shown here is derived from an EMBL/GenBank/DDBJ whole genome shotgun (WGS) entry which is preliminary data.</text>
</comment>
<dbReference type="EMBL" id="NBII01000006">
    <property type="protein sequence ID" value="PAV18339.1"/>
    <property type="molecule type" value="Genomic_DNA"/>
</dbReference>
<dbReference type="Proteomes" id="UP000217199">
    <property type="component" value="Unassembled WGS sequence"/>
</dbReference>
<keyword evidence="2" id="KW-1185">Reference proteome</keyword>
<protein>
    <submittedName>
        <fullName evidence="1">Uncharacterized protein</fullName>
    </submittedName>
</protein>
<organism evidence="1 2">
    <name type="scientific">Pyrrhoderma noxium</name>
    <dbReference type="NCBI Taxonomy" id="2282107"/>
    <lineage>
        <taxon>Eukaryota</taxon>
        <taxon>Fungi</taxon>
        <taxon>Dikarya</taxon>
        <taxon>Basidiomycota</taxon>
        <taxon>Agaricomycotina</taxon>
        <taxon>Agaricomycetes</taxon>
        <taxon>Hymenochaetales</taxon>
        <taxon>Hymenochaetaceae</taxon>
        <taxon>Pyrrhoderma</taxon>
    </lineage>
</organism>
<proteinExistence type="predicted"/>
<dbReference type="AlphaFoldDB" id="A0A286UFM6"/>
<dbReference type="InParanoid" id="A0A286UFM6"/>
<sequence length="125" mass="14161">MDFSLFLRHGHILHDIVEDFREMQTWEQQAYALTFKRWCLILYPFARPSSTVFANVISVITISRLMVNIRKPEYFEEISQGSGRIANVDPDVALSTFIAMTSQSATASSSGTVSTTKICLGEEEY</sequence>
<gene>
    <name evidence="1" type="ORF">PNOK_0682500</name>
</gene>
<name>A0A286UFM6_9AGAM</name>
<reference evidence="1 2" key="1">
    <citation type="journal article" date="2017" name="Mol. Ecol.">
        <title>Comparative and population genomic landscape of Phellinus noxius: A hypervariable fungus causing root rot in trees.</title>
        <authorList>
            <person name="Chung C.L."/>
            <person name="Lee T.J."/>
            <person name="Akiba M."/>
            <person name="Lee H.H."/>
            <person name="Kuo T.H."/>
            <person name="Liu D."/>
            <person name="Ke H.M."/>
            <person name="Yokoi T."/>
            <person name="Roa M.B."/>
            <person name="Lu M.J."/>
            <person name="Chang Y.Y."/>
            <person name="Ann P.J."/>
            <person name="Tsai J.N."/>
            <person name="Chen C.Y."/>
            <person name="Tzean S.S."/>
            <person name="Ota Y."/>
            <person name="Hattori T."/>
            <person name="Sahashi N."/>
            <person name="Liou R.F."/>
            <person name="Kikuchi T."/>
            <person name="Tsai I.J."/>
        </authorList>
    </citation>
    <scope>NUCLEOTIDE SEQUENCE [LARGE SCALE GENOMIC DNA]</scope>
    <source>
        <strain evidence="1 2">FFPRI411160</strain>
    </source>
</reference>